<dbReference type="Proteomes" id="UP001056012">
    <property type="component" value="Chromosome 8"/>
</dbReference>
<organism evidence="3 4">
    <name type="scientific">Curvularia clavata</name>
    <dbReference type="NCBI Taxonomy" id="95742"/>
    <lineage>
        <taxon>Eukaryota</taxon>
        <taxon>Fungi</taxon>
        <taxon>Dikarya</taxon>
        <taxon>Ascomycota</taxon>
        <taxon>Pezizomycotina</taxon>
        <taxon>Dothideomycetes</taxon>
        <taxon>Pleosporomycetidae</taxon>
        <taxon>Pleosporales</taxon>
        <taxon>Pleosporineae</taxon>
        <taxon>Pleosporaceae</taxon>
        <taxon>Curvularia</taxon>
    </lineage>
</organism>
<dbReference type="InterPro" id="IPR036291">
    <property type="entry name" value="NAD(P)-bd_dom_sf"/>
</dbReference>
<dbReference type="PANTHER" id="PTHR43669">
    <property type="entry name" value="5-KETO-D-GLUCONATE 5-REDUCTASE"/>
    <property type="match status" value="1"/>
</dbReference>
<dbReference type="SUPFAM" id="SSF51735">
    <property type="entry name" value="NAD(P)-binding Rossmann-fold domains"/>
    <property type="match status" value="1"/>
</dbReference>
<dbReference type="AlphaFoldDB" id="A0A9Q9DXD1"/>
<dbReference type="Gene3D" id="3.40.50.720">
    <property type="entry name" value="NAD(P)-binding Rossmann-like Domain"/>
    <property type="match status" value="1"/>
</dbReference>
<comment type="similarity">
    <text evidence="1">Belongs to the short-chain dehydrogenases/reductases (SDR) family.</text>
</comment>
<keyword evidence="4" id="KW-1185">Reference proteome</keyword>
<evidence type="ECO:0000256" key="2">
    <source>
        <dbReference type="ARBA" id="ARBA00023002"/>
    </source>
</evidence>
<dbReference type="OrthoDB" id="5336600at2759"/>
<dbReference type="VEuPathDB" id="FungiDB:yc1106_10081"/>
<name>A0A9Q9DXD1_CURCL</name>
<reference evidence="3" key="1">
    <citation type="submission" date="2021-12" db="EMBL/GenBank/DDBJ databases">
        <title>Curvularia clavata genome.</title>
        <authorList>
            <person name="Cao Y."/>
        </authorList>
    </citation>
    <scope>NUCLEOTIDE SEQUENCE</scope>
    <source>
        <strain evidence="3">Yc1106</strain>
    </source>
</reference>
<dbReference type="EMBL" id="CP089281">
    <property type="protein sequence ID" value="USP82807.1"/>
    <property type="molecule type" value="Genomic_DNA"/>
</dbReference>
<proteinExistence type="inferred from homology"/>
<keyword evidence="2" id="KW-0560">Oxidoreductase</keyword>
<protein>
    <submittedName>
        <fullName evidence="3">Uncharacterized protein</fullName>
    </submittedName>
</protein>
<sequence length="236" mass="25208">MSPKPLALILGAGSNNGAALTTTFLSLGYQIALASRSGTNPSPSSSSEDILSLQADFSSPSSIPSLFSRIRSELHTSPSVVVYNAAALTPPPDKDSVLSLPVDQFVKDLNVNSVSPYVAAQEAVRGWEELGEVQGVNKTFIYTGNKLNETILPVGDLITLGVGKNASAYWIGLADELYKSKGYRFFYADQRQPDGSPMGTAIDGPAHADFFAQLVKRTGQVPWQATFVQGKGYVKF</sequence>
<evidence type="ECO:0000313" key="4">
    <source>
        <dbReference type="Proteomes" id="UP001056012"/>
    </source>
</evidence>
<evidence type="ECO:0000313" key="3">
    <source>
        <dbReference type="EMBL" id="USP82807.1"/>
    </source>
</evidence>
<dbReference type="PANTHER" id="PTHR43669:SF4">
    <property type="entry name" value="SHORT-CHAIN DEHYDROGENASE"/>
    <property type="match status" value="1"/>
</dbReference>
<evidence type="ECO:0000256" key="1">
    <source>
        <dbReference type="ARBA" id="ARBA00006484"/>
    </source>
</evidence>
<accession>A0A9Q9DXD1</accession>
<dbReference type="GO" id="GO:0016491">
    <property type="term" value="F:oxidoreductase activity"/>
    <property type="evidence" value="ECO:0007669"/>
    <property type="project" value="UniProtKB-KW"/>
</dbReference>
<gene>
    <name evidence="3" type="ORF">yc1106_10081</name>
</gene>